<reference evidence="1 2" key="1">
    <citation type="submission" date="2017-07" db="EMBL/GenBank/DDBJ databases">
        <authorList>
            <person name="Zhi S."/>
            <person name="Banting G."/>
            <person name="Neumann N."/>
        </authorList>
    </citation>
    <scope>NUCLEOTIDE SEQUENCE [LARGE SCALE GENOMIC DNA]</scope>
    <source>
        <strain evidence="1 2">WW41</strain>
    </source>
</reference>
<organism evidence="1 2">
    <name type="scientific">Escherichia coli</name>
    <dbReference type="NCBI Taxonomy" id="562"/>
    <lineage>
        <taxon>Bacteria</taxon>
        <taxon>Pseudomonadati</taxon>
        <taxon>Pseudomonadota</taxon>
        <taxon>Gammaproteobacteria</taxon>
        <taxon>Enterobacterales</taxon>
        <taxon>Enterobacteriaceae</taxon>
        <taxon>Escherichia</taxon>
    </lineage>
</organism>
<dbReference type="AlphaFoldDB" id="A0AB73PT22"/>
<dbReference type="Proteomes" id="UP000264870">
    <property type="component" value="Unassembled WGS sequence"/>
</dbReference>
<dbReference type="EMBL" id="NNAK01000099">
    <property type="protein sequence ID" value="OZP00606.1"/>
    <property type="molecule type" value="Genomic_DNA"/>
</dbReference>
<accession>A0AB73PT22</accession>
<comment type="caution">
    <text evidence="1">The sequence shown here is derived from an EMBL/GenBank/DDBJ whole genome shotgun (WGS) entry which is preliminary data.</text>
</comment>
<evidence type="ECO:0000313" key="1">
    <source>
        <dbReference type="EMBL" id="OZP00606.1"/>
    </source>
</evidence>
<name>A0AB73PT22_ECOLX</name>
<gene>
    <name evidence="1" type="ORF">CG702_24630</name>
</gene>
<proteinExistence type="predicted"/>
<sequence>MPLAGGCYSAGHRLALISLLPVLEARPGDRDDGERSKLALYQESLIKAGQPHAFALHEPSLYRWGAYLKSRRARYLQETDAGVAAASDALDRHAFGRAIGAVLGADDE</sequence>
<evidence type="ECO:0000313" key="2">
    <source>
        <dbReference type="Proteomes" id="UP000264870"/>
    </source>
</evidence>
<protein>
    <submittedName>
        <fullName evidence="1">Uncharacterized protein</fullName>
    </submittedName>
</protein>